<proteinExistence type="predicted"/>
<accession>A0A382DG62</accession>
<evidence type="ECO:0000313" key="1">
    <source>
        <dbReference type="EMBL" id="SVB36671.1"/>
    </source>
</evidence>
<gene>
    <name evidence="1" type="ORF">METZ01_LOCUS189525</name>
</gene>
<dbReference type="InterPro" id="IPR015943">
    <property type="entry name" value="WD40/YVTN_repeat-like_dom_sf"/>
</dbReference>
<name>A0A382DG62_9ZZZZ</name>
<evidence type="ECO:0008006" key="2">
    <source>
        <dbReference type="Google" id="ProtNLM"/>
    </source>
</evidence>
<dbReference type="Gene3D" id="2.130.10.10">
    <property type="entry name" value="YVTN repeat-like/Quinoprotein amine dehydrogenase"/>
    <property type="match status" value="1"/>
</dbReference>
<feature type="non-terminal residue" evidence="1">
    <location>
        <position position="121"/>
    </location>
</feature>
<sequence length="121" mass="13598">VYASTSGGLLEFNPNTEKFTAIKMEDGLIYLDLSCIEIDNQGRLWLGGAYPNGYLQVYDPIRGLVRKITHLDIAEIKMIRISENNAFAIYEGTTSGNIGILEFELDDAGLPDYKDYYTNFT</sequence>
<reference evidence="1" key="1">
    <citation type="submission" date="2018-05" db="EMBL/GenBank/DDBJ databases">
        <authorList>
            <person name="Lanie J.A."/>
            <person name="Ng W.-L."/>
            <person name="Kazmierczak K.M."/>
            <person name="Andrzejewski T.M."/>
            <person name="Davidsen T.M."/>
            <person name="Wayne K.J."/>
            <person name="Tettelin H."/>
            <person name="Glass J.I."/>
            <person name="Rusch D."/>
            <person name="Podicherti R."/>
            <person name="Tsui H.-C.T."/>
            <person name="Winkler M.E."/>
        </authorList>
    </citation>
    <scope>NUCLEOTIDE SEQUENCE</scope>
</reference>
<dbReference type="EMBL" id="UINC01038932">
    <property type="protein sequence ID" value="SVB36671.1"/>
    <property type="molecule type" value="Genomic_DNA"/>
</dbReference>
<organism evidence="1">
    <name type="scientific">marine metagenome</name>
    <dbReference type="NCBI Taxonomy" id="408172"/>
    <lineage>
        <taxon>unclassified sequences</taxon>
        <taxon>metagenomes</taxon>
        <taxon>ecological metagenomes</taxon>
    </lineage>
</organism>
<protein>
    <recommendedName>
        <fullName evidence="2">SMP-30/Gluconolactonase/LRE-like region domain-containing protein</fullName>
    </recommendedName>
</protein>
<dbReference type="AlphaFoldDB" id="A0A382DG62"/>
<dbReference type="SUPFAM" id="SSF63829">
    <property type="entry name" value="Calcium-dependent phosphotriesterase"/>
    <property type="match status" value="1"/>
</dbReference>
<feature type="non-terminal residue" evidence="1">
    <location>
        <position position="1"/>
    </location>
</feature>